<reference evidence="9" key="1">
    <citation type="submission" date="2021-01" db="EMBL/GenBank/DDBJ databases">
        <authorList>
            <person name="Corre E."/>
            <person name="Pelletier E."/>
            <person name="Niang G."/>
            <person name="Scheremetjew M."/>
            <person name="Finn R."/>
            <person name="Kale V."/>
            <person name="Holt S."/>
            <person name="Cochrane G."/>
            <person name="Meng A."/>
            <person name="Brown T."/>
            <person name="Cohen L."/>
        </authorList>
    </citation>
    <scope>NUCLEOTIDE SEQUENCE</scope>
</reference>
<dbReference type="PROSITE" id="PS00629">
    <property type="entry name" value="IMP_1"/>
    <property type="match status" value="1"/>
</dbReference>
<evidence type="ECO:0000256" key="4">
    <source>
        <dbReference type="ARBA" id="ARBA00022723"/>
    </source>
</evidence>
<dbReference type="EMBL" id="HBFQ01043761">
    <property type="protein sequence ID" value="CAD8856659.1"/>
    <property type="molecule type" value="Transcribed_RNA"/>
</dbReference>
<sequence>MSSAPADVVAVRQTEDGTPMPTLSFVKSLAREAGVIIRENHGLGRTRSSSKSIEKKAAADLVTEVDIAVEKLVTEAILRIFPDHKILGEESASNASMLTSAPSWVIDPIDGTTNFVHGNPFCAVSIGFYVDYVGKLGVVYNPILDELYSAEAGKGAHLESGGEIRTLDRRCHSQIALADALVGTGFLVGEVGKLRSLEQLSEGKRVWLDNLKRLIFSNHAAVLPLCRDLRRSGSAACDLCSVASGTLDAYWEFGVREWDIAAGIVICLEAGAVVTDLDGTSAVPEGMGDRKVLACCNEALNRELGSHLMQDGYLPLVTE</sequence>
<evidence type="ECO:0000256" key="8">
    <source>
        <dbReference type="RuleBase" id="RU364068"/>
    </source>
</evidence>
<dbReference type="PROSITE" id="PS00630">
    <property type="entry name" value="IMP_2"/>
    <property type="match status" value="1"/>
</dbReference>
<dbReference type="FunFam" id="3.30.540.10:FF:000004">
    <property type="entry name" value="Inositol-1-monophosphatase"/>
    <property type="match status" value="1"/>
</dbReference>
<evidence type="ECO:0000313" key="9">
    <source>
        <dbReference type="EMBL" id="CAD8856659.1"/>
    </source>
</evidence>
<dbReference type="GO" id="GO:0006021">
    <property type="term" value="P:inositol biosynthetic process"/>
    <property type="evidence" value="ECO:0007669"/>
    <property type="project" value="UniProtKB-UniPathway"/>
</dbReference>
<feature type="binding site" evidence="7">
    <location>
        <position position="259"/>
    </location>
    <ligand>
        <name>Mg(2+)</name>
        <dbReference type="ChEBI" id="CHEBI:18420"/>
        <label>1</label>
        <note>catalytic</note>
    </ligand>
</feature>
<organism evidence="9">
    <name type="scientific">Noctiluca scintillans</name>
    <name type="common">Sea sparkle</name>
    <name type="synonym">Red tide dinoflagellate</name>
    <dbReference type="NCBI Taxonomy" id="2966"/>
    <lineage>
        <taxon>Eukaryota</taxon>
        <taxon>Sar</taxon>
        <taxon>Alveolata</taxon>
        <taxon>Dinophyceae</taxon>
        <taxon>Noctilucales</taxon>
        <taxon>Noctilucaceae</taxon>
        <taxon>Noctiluca</taxon>
    </lineage>
</organism>
<dbReference type="CDD" id="cd01639">
    <property type="entry name" value="IMPase"/>
    <property type="match status" value="1"/>
</dbReference>
<dbReference type="FunFam" id="3.40.190.80:FF:000020">
    <property type="entry name" value="Fructose-1,6-bisphosphatase/inositol-1-monophosphatase"/>
    <property type="match status" value="1"/>
</dbReference>
<keyword evidence="6 7" id="KW-0460">Magnesium</keyword>
<comment type="similarity">
    <text evidence="3 8">Belongs to the inositol monophosphatase superfamily.</text>
</comment>
<comment type="catalytic activity">
    <reaction evidence="1 8">
        <text>a myo-inositol phosphate + H2O = myo-inositol + phosphate</text>
        <dbReference type="Rhea" id="RHEA:24056"/>
        <dbReference type="ChEBI" id="CHEBI:15377"/>
        <dbReference type="ChEBI" id="CHEBI:17268"/>
        <dbReference type="ChEBI" id="CHEBI:43474"/>
        <dbReference type="ChEBI" id="CHEBI:84139"/>
        <dbReference type="EC" id="3.1.3.25"/>
    </reaction>
</comment>
<dbReference type="Gene3D" id="3.30.540.10">
    <property type="entry name" value="Fructose-1,6-Bisphosphatase, subunit A, domain 1"/>
    <property type="match status" value="1"/>
</dbReference>
<dbReference type="PRINTS" id="PR00377">
    <property type="entry name" value="IMPHPHTASES"/>
</dbReference>
<dbReference type="InterPro" id="IPR033942">
    <property type="entry name" value="IMPase"/>
</dbReference>
<evidence type="ECO:0000256" key="3">
    <source>
        <dbReference type="ARBA" id="ARBA00009759"/>
    </source>
</evidence>
<gene>
    <name evidence="9" type="ORF">NSCI0253_LOCUS31011</name>
</gene>
<dbReference type="PANTHER" id="PTHR20854:SF4">
    <property type="entry name" value="INOSITOL-1-MONOPHOSPHATASE-RELATED"/>
    <property type="match status" value="1"/>
</dbReference>
<keyword evidence="5 8" id="KW-0378">Hydrolase</keyword>
<evidence type="ECO:0000256" key="7">
    <source>
        <dbReference type="PIRSR" id="PIRSR600760-2"/>
    </source>
</evidence>
<name>A0A7S1FB61_NOCSC</name>
<evidence type="ECO:0000256" key="6">
    <source>
        <dbReference type="ARBA" id="ARBA00022842"/>
    </source>
</evidence>
<dbReference type="GO" id="GO:0007165">
    <property type="term" value="P:signal transduction"/>
    <property type="evidence" value="ECO:0007669"/>
    <property type="project" value="TreeGrafter"/>
</dbReference>
<dbReference type="Pfam" id="PF00459">
    <property type="entry name" value="Inositol_P"/>
    <property type="match status" value="1"/>
</dbReference>
<feature type="binding site" evidence="7">
    <location>
        <position position="110"/>
    </location>
    <ligand>
        <name>Mg(2+)</name>
        <dbReference type="ChEBI" id="CHEBI:18420"/>
        <label>1</label>
        <note>catalytic</note>
    </ligand>
</feature>
<dbReference type="InterPro" id="IPR020550">
    <property type="entry name" value="Inositol_monophosphatase_CS"/>
</dbReference>
<keyword evidence="4 7" id="KW-0479">Metal-binding</keyword>
<evidence type="ECO:0000256" key="2">
    <source>
        <dbReference type="ARBA" id="ARBA00001946"/>
    </source>
</evidence>
<accession>A0A7S1FB61</accession>
<dbReference type="InterPro" id="IPR020583">
    <property type="entry name" value="Inositol_monoP_metal-BS"/>
</dbReference>
<evidence type="ECO:0000256" key="5">
    <source>
        <dbReference type="ARBA" id="ARBA00022801"/>
    </source>
</evidence>
<dbReference type="GO" id="GO:0008934">
    <property type="term" value="F:inositol monophosphate 1-phosphatase activity"/>
    <property type="evidence" value="ECO:0007669"/>
    <property type="project" value="InterPro"/>
</dbReference>
<proteinExistence type="inferred from homology"/>
<dbReference type="EC" id="3.1.3.25" evidence="8"/>
<feature type="binding site" evidence="7">
    <location>
        <position position="89"/>
    </location>
    <ligand>
        <name>Mg(2+)</name>
        <dbReference type="ChEBI" id="CHEBI:18420"/>
        <label>1</label>
        <note>catalytic</note>
    </ligand>
</feature>
<comment type="pathway">
    <text evidence="8">Polyol metabolism; myo-inositol biosynthesis; myo-inositol from D-glucose 6-phosphate: step 2/2.</text>
</comment>
<comment type="cofactor">
    <cofactor evidence="2 7 8">
        <name>Mg(2+)</name>
        <dbReference type="ChEBI" id="CHEBI:18420"/>
    </cofactor>
</comment>
<dbReference type="SUPFAM" id="SSF56655">
    <property type="entry name" value="Carbohydrate phosphatase"/>
    <property type="match status" value="1"/>
</dbReference>
<feature type="binding site" evidence="7">
    <location>
        <position position="109"/>
    </location>
    <ligand>
        <name>Mg(2+)</name>
        <dbReference type="ChEBI" id="CHEBI:18420"/>
        <label>1</label>
        <note>catalytic</note>
    </ligand>
</feature>
<dbReference type="GO" id="GO:0046872">
    <property type="term" value="F:metal ion binding"/>
    <property type="evidence" value="ECO:0007669"/>
    <property type="project" value="UniProtKB-KW"/>
</dbReference>
<feature type="binding site" evidence="7">
    <location>
        <position position="107"/>
    </location>
    <ligand>
        <name>Mg(2+)</name>
        <dbReference type="ChEBI" id="CHEBI:18420"/>
        <label>1</label>
        <note>catalytic</note>
    </ligand>
</feature>
<protein>
    <recommendedName>
        <fullName evidence="8">Inositol-1-monophosphatase</fullName>
        <ecNumber evidence="8">3.1.3.25</ecNumber>
    </recommendedName>
</protein>
<dbReference type="AlphaFoldDB" id="A0A7S1FB61"/>
<dbReference type="GO" id="GO:0046854">
    <property type="term" value="P:phosphatidylinositol phosphate biosynthetic process"/>
    <property type="evidence" value="ECO:0007669"/>
    <property type="project" value="InterPro"/>
</dbReference>
<dbReference type="PANTHER" id="PTHR20854">
    <property type="entry name" value="INOSITOL MONOPHOSPHATASE"/>
    <property type="match status" value="1"/>
</dbReference>
<dbReference type="UniPathway" id="UPA00823">
    <property type="reaction ID" value="UER00788"/>
</dbReference>
<dbReference type="Gene3D" id="3.40.190.80">
    <property type="match status" value="1"/>
</dbReference>
<dbReference type="InterPro" id="IPR000760">
    <property type="entry name" value="Inositol_monophosphatase-like"/>
</dbReference>
<evidence type="ECO:0000256" key="1">
    <source>
        <dbReference type="ARBA" id="ARBA00001033"/>
    </source>
</evidence>